<dbReference type="InterPro" id="IPR026960">
    <property type="entry name" value="RVT-Znf"/>
</dbReference>
<evidence type="ECO:0000313" key="2">
    <source>
        <dbReference type="EMBL" id="KAJ9544053.1"/>
    </source>
</evidence>
<evidence type="ECO:0000313" key="3">
    <source>
        <dbReference type="Proteomes" id="UP001172457"/>
    </source>
</evidence>
<sequence length="711" mass="80853">MEEASLKGYFNGLSLPNNGPSISHLLFVDDVMFVGYWSLSNAVNFTRILRCFHLASGLKVNYSKSKVIGVGVHDDEVTIASALLKCEKAKLPFTYLGITVGGNMGLVRNWKPVIDKKPSNLSFGGRATLCKAVLGSIPLYFLSLFKAPNKVIDSLDQIRKKFMWGVSDIGKPKIHWVSWQNMVAPKKLGGLGIGLLKSANLALLSKWWWKMRLDDKALWAIVIKKSTGSRVRPPLRWLTLERRASVLDSNKSSTIASRYTLSNNLCASWDWSWLDDVDHESISIQIVLLKETVQNFSPSENFDSWKWEGDPSGVFLVKSLRSIIDNISNSPFAGQVFWNKWLPPRVNCFIWRVCLVRIPTKSNLRSRGIPIPSDVCSLYDNGAESVEHLFYSCPVTLSIWRWLIDWCNIQLASHNSLEQLLFNLVDSASSKKAKFFMEAALGCVLWCIWKARNDRVFNDPTLRVVKKSMVYPLFFGASGQLTRIGYFELIYQLENPNRASAPYPNRAYTFPKSGKLRFPESGNRFPEPGLARSLFPNRAICVASARPNSLFPKLSSKPSYPLEGDLFLENMMSREIVSMGSESRPPVLVMGEYAQWKLRMIHFLDQLDRNLMKSIREGPVRPTVTIAEVPETDTCPLLPSYTVEKPYHLFNQEQRERHEIDKRAMSLLIMALPNDMYSRVDSFDNARDIWIEIEQQMQGETQLPSSKRNLP</sequence>
<dbReference type="InterPro" id="IPR000477">
    <property type="entry name" value="RT_dom"/>
</dbReference>
<dbReference type="PANTHER" id="PTHR33116:SF78">
    <property type="entry name" value="OS12G0587133 PROTEIN"/>
    <property type="match status" value="1"/>
</dbReference>
<organism evidence="2 3">
    <name type="scientific">Centaurea solstitialis</name>
    <name type="common">yellow star-thistle</name>
    <dbReference type="NCBI Taxonomy" id="347529"/>
    <lineage>
        <taxon>Eukaryota</taxon>
        <taxon>Viridiplantae</taxon>
        <taxon>Streptophyta</taxon>
        <taxon>Embryophyta</taxon>
        <taxon>Tracheophyta</taxon>
        <taxon>Spermatophyta</taxon>
        <taxon>Magnoliopsida</taxon>
        <taxon>eudicotyledons</taxon>
        <taxon>Gunneridae</taxon>
        <taxon>Pentapetalae</taxon>
        <taxon>asterids</taxon>
        <taxon>campanulids</taxon>
        <taxon>Asterales</taxon>
        <taxon>Asteraceae</taxon>
        <taxon>Carduoideae</taxon>
        <taxon>Cardueae</taxon>
        <taxon>Centaureinae</taxon>
        <taxon>Centaurea</taxon>
    </lineage>
</organism>
<dbReference type="PROSITE" id="PS50878">
    <property type="entry name" value="RT_POL"/>
    <property type="match status" value="1"/>
</dbReference>
<gene>
    <name evidence="2" type="ORF">OSB04_023760</name>
</gene>
<dbReference type="EMBL" id="JARYMX010000006">
    <property type="protein sequence ID" value="KAJ9544053.1"/>
    <property type="molecule type" value="Genomic_DNA"/>
</dbReference>
<protein>
    <recommendedName>
        <fullName evidence="1">Reverse transcriptase domain-containing protein</fullName>
    </recommendedName>
</protein>
<keyword evidence="3" id="KW-1185">Reference proteome</keyword>
<proteinExistence type="predicted"/>
<evidence type="ECO:0000259" key="1">
    <source>
        <dbReference type="PROSITE" id="PS50878"/>
    </source>
</evidence>
<comment type="caution">
    <text evidence="2">The sequence shown here is derived from an EMBL/GenBank/DDBJ whole genome shotgun (WGS) entry which is preliminary data.</text>
</comment>
<dbReference type="PANTHER" id="PTHR33116">
    <property type="entry name" value="REVERSE TRANSCRIPTASE ZINC-BINDING DOMAIN-CONTAINING PROTEIN-RELATED-RELATED"/>
    <property type="match status" value="1"/>
</dbReference>
<feature type="domain" description="Reverse transcriptase" evidence="1">
    <location>
        <begin position="1"/>
        <end position="100"/>
    </location>
</feature>
<dbReference type="Pfam" id="PF13966">
    <property type="entry name" value="zf-RVT"/>
    <property type="match status" value="1"/>
</dbReference>
<dbReference type="AlphaFoldDB" id="A0AA38SSD4"/>
<reference evidence="2" key="1">
    <citation type="submission" date="2023-03" db="EMBL/GenBank/DDBJ databases">
        <title>Chromosome-scale reference genome and RAD-based genetic map of yellow starthistle (Centaurea solstitialis) reveal putative structural variation and QTLs associated with invader traits.</title>
        <authorList>
            <person name="Reatini B."/>
            <person name="Cang F.A."/>
            <person name="Jiang Q."/>
            <person name="Mckibben M.T.W."/>
            <person name="Barker M.S."/>
            <person name="Rieseberg L.H."/>
            <person name="Dlugosch K.M."/>
        </authorList>
    </citation>
    <scope>NUCLEOTIDE SEQUENCE</scope>
    <source>
        <strain evidence="2">CAN-66</strain>
        <tissue evidence="2">Leaf</tissue>
    </source>
</reference>
<accession>A0AA38SSD4</accession>
<name>A0AA38SSD4_9ASTR</name>
<dbReference type="Proteomes" id="UP001172457">
    <property type="component" value="Chromosome 6"/>
</dbReference>